<evidence type="ECO:0000313" key="1">
    <source>
        <dbReference type="EMBL" id="PWN50523.1"/>
    </source>
</evidence>
<sequence length="565" mass="60540">MIRSLLKSRASSLKSVRGPGNGRAGLLRDLSEITRHFWHLGFTSFGGPGVHVVIFRRRFVDQLKWLDSTTFADLFALGNALPGPGSTQLLFSIAVSRSGAIPGLYAFFLWSLPGAVGMAALAAGVKSFPTTLPPIVLALLTGLNAAAVGLIALAAFQLSKAAITDSLTRILVLGAASFGICYHAPWMYPVLVFGGGIMSLLFDYRLEIKSVIQHSLGIRKKKLRADQPDLREAGGSMPENVELEAIAGNDGGSARREDIQPEEVESKNSADGRDVAEAIQGMNGSSQQDGDDSPSAAVSLRRRNNQSVSGSDSGPASQHETAEERQTAIVTPSPVWAWAMGGSFILLIIVMVVVRAKLASPPRTLDFVTNMIIAGVIIFGGGPVVIPLLRGYTVDNGCVSSRDFLLGFAILQAFPGPNFNFATYLGLLSVPNNPVLGALLGYIGIFSPGILLKLSLLPLYASWRRNRVAKSILRGLNAAAAGLVYTAVWQLFLGEQPFSQIKRSFSLKAPSVSKLSTSFFNQLVRLPSLPFVSFFLLLLGFAEFCDSTCESRIHIHASKRCPQPI</sequence>
<evidence type="ECO:0000313" key="2">
    <source>
        <dbReference type="Proteomes" id="UP000245626"/>
    </source>
</evidence>
<dbReference type="EMBL" id="KZ819923">
    <property type="protein sequence ID" value="PWN50523.1"/>
    <property type="molecule type" value="Genomic_DNA"/>
</dbReference>
<protein>
    <submittedName>
        <fullName evidence="1">Uncharacterized protein</fullName>
    </submittedName>
</protein>
<dbReference type="Proteomes" id="UP000245626">
    <property type="component" value="Unassembled WGS sequence"/>
</dbReference>
<reference evidence="1 2" key="1">
    <citation type="journal article" date="2018" name="Mol. Biol. Evol.">
        <title>Broad Genomic Sampling Reveals a Smut Pathogenic Ancestry of the Fungal Clade Ustilaginomycotina.</title>
        <authorList>
            <person name="Kijpornyongpan T."/>
            <person name="Mondo S.J."/>
            <person name="Barry K."/>
            <person name="Sandor L."/>
            <person name="Lee J."/>
            <person name="Lipzen A."/>
            <person name="Pangilinan J."/>
            <person name="LaButti K."/>
            <person name="Hainaut M."/>
            <person name="Henrissat B."/>
            <person name="Grigoriev I.V."/>
            <person name="Spatafora J.W."/>
            <person name="Aime M.C."/>
        </authorList>
    </citation>
    <scope>NUCLEOTIDE SEQUENCE [LARGE SCALE GENOMIC DNA]</scope>
    <source>
        <strain evidence="1 2">SA 807</strain>
    </source>
</reference>
<proteinExistence type="predicted"/>
<accession>A0ACD0NXF9</accession>
<name>A0ACD0NXF9_9BASI</name>
<gene>
    <name evidence="1" type="ORF">IE53DRAFT_387155</name>
</gene>
<keyword evidence="2" id="KW-1185">Reference proteome</keyword>
<organism evidence="1 2">
    <name type="scientific">Violaceomyces palustris</name>
    <dbReference type="NCBI Taxonomy" id="1673888"/>
    <lineage>
        <taxon>Eukaryota</taxon>
        <taxon>Fungi</taxon>
        <taxon>Dikarya</taxon>
        <taxon>Basidiomycota</taxon>
        <taxon>Ustilaginomycotina</taxon>
        <taxon>Ustilaginomycetes</taxon>
        <taxon>Violaceomycetales</taxon>
        <taxon>Violaceomycetaceae</taxon>
        <taxon>Violaceomyces</taxon>
    </lineage>
</organism>